<keyword evidence="8" id="KW-1185">Reference proteome</keyword>
<dbReference type="CDD" id="cd00086">
    <property type="entry name" value="homeodomain"/>
    <property type="match status" value="1"/>
</dbReference>
<evidence type="ECO:0000256" key="3">
    <source>
        <dbReference type="ARBA" id="ARBA00022473"/>
    </source>
</evidence>
<dbReference type="OrthoDB" id="2194933at2759"/>
<sequence length="106" mass="12598">MKYSKIEFEAVLGIISIFKGNNITKSNSLKSTRQIKILNYVFKLNMYPSADLRYDLSILLNYSPRTIQIWFQNKRQSLKLRNKNFTKMFYRGKDVNLNNIISLFYA</sequence>
<evidence type="ECO:0000256" key="2">
    <source>
        <dbReference type="ARBA" id="ARBA00006791"/>
    </source>
</evidence>
<dbReference type="Pfam" id="PF00046">
    <property type="entry name" value="Homeodomain"/>
    <property type="match status" value="1"/>
</dbReference>
<keyword evidence="4 5" id="KW-0371">Homeobox</keyword>
<dbReference type="PANTHER" id="PTHR46966">
    <property type="entry name" value="HOMEOBOX EXPRESSED IN ES CELLS 1"/>
    <property type="match status" value="1"/>
</dbReference>
<accession>T0L3F8</accession>
<evidence type="ECO:0000256" key="4">
    <source>
        <dbReference type="PROSITE-ProRule" id="PRU00108"/>
    </source>
</evidence>
<dbReference type="PANTHER" id="PTHR46966:SF1">
    <property type="entry name" value="HOMEOBOX EXPRESSED IN ES CELLS 1"/>
    <property type="match status" value="1"/>
</dbReference>
<dbReference type="GO" id="GO:0005634">
    <property type="term" value="C:nucleus"/>
    <property type="evidence" value="ECO:0007669"/>
    <property type="project" value="UniProtKB-SubCell"/>
</dbReference>
<proteinExistence type="inferred from homology"/>
<keyword evidence="4 5" id="KW-0238">DNA-binding</keyword>
<evidence type="ECO:0000256" key="1">
    <source>
        <dbReference type="ARBA" id="ARBA00004123"/>
    </source>
</evidence>
<comment type="subcellular location">
    <subcellularLocation>
        <location evidence="1 4 5">Nucleus</location>
    </subcellularLocation>
</comment>
<evidence type="ECO:0000259" key="6">
    <source>
        <dbReference type="PROSITE" id="PS50071"/>
    </source>
</evidence>
<dbReference type="GO" id="GO:0001227">
    <property type="term" value="F:DNA-binding transcription repressor activity, RNA polymerase II-specific"/>
    <property type="evidence" value="ECO:0007669"/>
    <property type="project" value="TreeGrafter"/>
</dbReference>
<dbReference type="GO" id="GO:0000978">
    <property type="term" value="F:RNA polymerase II cis-regulatory region sequence-specific DNA binding"/>
    <property type="evidence" value="ECO:0007669"/>
    <property type="project" value="TreeGrafter"/>
</dbReference>
<feature type="domain" description="Homeobox" evidence="6">
    <location>
        <begin position="21"/>
        <end position="81"/>
    </location>
</feature>
<dbReference type="HOGENOM" id="CLU_128308_1_0_1"/>
<dbReference type="EMBL" id="KE647050">
    <property type="protein sequence ID" value="EQB62012.1"/>
    <property type="molecule type" value="Genomic_DNA"/>
</dbReference>
<dbReference type="InterPro" id="IPR009057">
    <property type="entry name" value="Homeodomain-like_sf"/>
</dbReference>
<dbReference type="InterPro" id="IPR001356">
    <property type="entry name" value="HD"/>
</dbReference>
<evidence type="ECO:0000313" key="7">
    <source>
        <dbReference type="EMBL" id="EQB62012.1"/>
    </source>
</evidence>
<keyword evidence="4 5" id="KW-0539">Nucleus</keyword>
<dbReference type="Proteomes" id="UP000053780">
    <property type="component" value="Unassembled WGS sequence"/>
</dbReference>
<dbReference type="Gene3D" id="1.10.10.60">
    <property type="entry name" value="Homeodomain-like"/>
    <property type="match status" value="1"/>
</dbReference>
<organism evidence="7 8">
    <name type="scientific">Vairimorpha apis BRL 01</name>
    <dbReference type="NCBI Taxonomy" id="1037528"/>
    <lineage>
        <taxon>Eukaryota</taxon>
        <taxon>Fungi</taxon>
        <taxon>Fungi incertae sedis</taxon>
        <taxon>Microsporidia</taxon>
        <taxon>Nosematidae</taxon>
        <taxon>Vairimorpha</taxon>
    </lineage>
</organism>
<name>T0L3F8_9MICR</name>
<comment type="similarity">
    <text evidence="2">Belongs to the ANF homeobox family.</text>
</comment>
<evidence type="ECO:0000313" key="8">
    <source>
        <dbReference type="Proteomes" id="UP000053780"/>
    </source>
</evidence>
<protein>
    <submittedName>
        <fullName evidence="7">Homeobox domain-containing protein</fullName>
    </submittedName>
</protein>
<dbReference type="VEuPathDB" id="MicrosporidiaDB:NAPIS_ORF00408"/>
<dbReference type="SMART" id="SM00389">
    <property type="entry name" value="HOX"/>
    <property type="match status" value="1"/>
</dbReference>
<evidence type="ECO:0000256" key="5">
    <source>
        <dbReference type="RuleBase" id="RU000682"/>
    </source>
</evidence>
<reference evidence="7 8" key="1">
    <citation type="journal article" date="2013" name="BMC Genomics">
        <title>Genome sequencing and comparative genomics of honey bee microsporidia, Nosema apis reveal novel insights into host-parasite interactions.</title>
        <authorList>
            <person name="Chen Yp."/>
            <person name="Pettis J.S."/>
            <person name="Zhao Y."/>
            <person name="Liu X."/>
            <person name="Tallon L.J."/>
            <person name="Sadzewicz L.D."/>
            <person name="Li R."/>
            <person name="Zheng H."/>
            <person name="Huang S."/>
            <person name="Zhang X."/>
            <person name="Hamilton M.C."/>
            <person name="Pernal S.F."/>
            <person name="Melathopoulos A.P."/>
            <person name="Yan X."/>
            <person name="Evans J.D."/>
        </authorList>
    </citation>
    <scope>NUCLEOTIDE SEQUENCE [LARGE SCALE GENOMIC DNA]</scope>
    <source>
        <strain evidence="7 8">BRL 01</strain>
    </source>
</reference>
<keyword evidence="3" id="KW-0217">Developmental protein</keyword>
<dbReference type="PROSITE" id="PS50071">
    <property type="entry name" value="HOMEOBOX_2"/>
    <property type="match status" value="1"/>
</dbReference>
<dbReference type="SUPFAM" id="SSF46689">
    <property type="entry name" value="Homeodomain-like"/>
    <property type="match status" value="1"/>
</dbReference>
<gene>
    <name evidence="7" type="ORF">NAPIS_ORF00408</name>
</gene>
<dbReference type="AlphaFoldDB" id="T0L3F8"/>
<dbReference type="InterPro" id="IPR043402">
    <property type="entry name" value="Hesx1"/>
</dbReference>
<feature type="DNA-binding region" description="Homeobox" evidence="4">
    <location>
        <begin position="23"/>
        <end position="82"/>
    </location>
</feature>